<comment type="caution">
    <text evidence="1">The sequence shown here is derived from an EMBL/GenBank/DDBJ whole genome shotgun (WGS) entry which is preliminary data.</text>
</comment>
<accession>C0EN36</accession>
<proteinExistence type="predicted"/>
<sequence>MTRSESVRRAGIENKPSSAEMDNIYYTAQQLDTKLLSASIIGWE</sequence>
<name>C0EN36_NEIFL</name>
<evidence type="ECO:0000313" key="1">
    <source>
        <dbReference type="EMBL" id="EEG33658.1"/>
    </source>
</evidence>
<keyword evidence="2" id="KW-1185">Reference proteome</keyword>
<organism evidence="1 2">
    <name type="scientific">Neisseria flavescens NRL30031/H210</name>
    <dbReference type="NCBI Taxonomy" id="546264"/>
    <lineage>
        <taxon>Bacteria</taxon>
        <taxon>Pseudomonadati</taxon>
        <taxon>Pseudomonadota</taxon>
        <taxon>Betaproteobacteria</taxon>
        <taxon>Neisseriales</taxon>
        <taxon>Neisseriaceae</taxon>
        <taxon>Neisseria</taxon>
    </lineage>
</organism>
<gene>
    <name evidence="1" type="ORF">NEIFLAOT_01369</name>
</gene>
<dbReference type="Proteomes" id="UP000004457">
    <property type="component" value="Unassembled WGS sequence"/>
</dbReference>
<reference evidence="1 2" key="1">
    <citation type="submission" date="2009-01" db="EMBL/GenBank/DDBJ databases">
        <authorList>
            <person name="Fulton L."/>
            <person name="Clifton S."/>
            <person name="Chinwalla A.T."/>
            <person name="Mitreva M."/>
            <person name="Sodergren E."/>
            <person name="Weinstock G."/>
            <person name="Clifton S."/>
            <person name="Dooling D.J."/>
            <person name="Fulton B."/>
            <person name="Minx P."/>
            <person name="Pepin K.H."/>
            <person name="Johnson M."/>
            <person name="Bhonagiri V."/>
            <person name="Nash W.E."/>
            <person name="Mardis E.R."/>
            <person name="Wilson R.K."/>
        </authorList>
    </citation>
    <scope>NUCLEOTIDE SEQUENCE [LARGE SCALE GENOMIC DNA]</scope>
    <source>
        <strain evidence="1 2">NRL30031/H210</strain>
    </source>
</reference>
<dbReference type="AlphaFoldDB" id="C0EN36"/>
<dbReference type="EMBL" id="ACEN01000062">
    <property type="protein sequence ID" value="EEG33658.1"/>
    <property type="molecule type" value="Genomic_DNA"/>
</dbReference>
<evidence type="ECO:0000313" key="2">
    <source>
        <dbReference type="Proteomes" id="UP000004457"/>
    </source>
</evidence>
<protein>
    <submittedName>
        <fullName evidence="1">Uncharacterized protein</fullName>
    </submittedName>
</protein>